<comment type="similarity">
    <text evidence="1 4">Belongs to the AAA ATPase family.</text>
</comment>
<sequence>MMNQQNKIFDSETPLPDGFLFSRQKTLLGFDNRYSKIHNQLRLLLNLGKLESWGAKFHQNNLPICSLVSDQYPLVIFHGDVGTGKTATAECIANMLAKDSGAEDSILFKISNRVRGSGKVGEMGTLINQAFAEVIKSAGKNRRGILIIDEGDSLASSRTQEHSHHEDKVAVNTLIQCIDDLRKYQGRIVVFLCTNRLSVLDAALIRRAAVVEEFSRPSDAERLALFDMDLQGLGLSTQQKSVLVKATGPNEGKPGWTFSDIRTRLYPAALAKAFPDKPLSYEIILQTALSLKSSPVMEDR</sequence>
<evidence type="ECO:0000313" key="7">
    <source>
        <dbReference type="Proteomes" id="UP000220639"/>
    </source>
</evidence>
<dbReference type="InterPro" id="IPR027417">
    <property type="entry name" value="P-loop_NTPase"/>
</dbReference>
<dbReference type="AlphaFoldDB" id="A0A285B879"/>
<evidence type="ECO:0000256" key="1">
    <source>
        <dbReference type="ARBA" id="ARBA00006914"/>
    </source>
</evidence>
<evidence type="ECO:0000256" key="3">
    <source>
        <dbReference type="ARBA" id="ARBA00022840"/>
    </source>
</evidence>
<keyword evidence="2 4" id="KW-0547">Nucleotide-binding</keyword>
<evidence type="ECO:0000313" key="6">
    <source>
        <dbReference type="EMBL" id="SNU37179.1"/>
    </source>
</evidence>
<dbReference type="InterPro" id="IPR003959">
    <property type="entry name" value="ATPase_AAA_core"/>
</dbReference>
<evidence type="ECO:0000256" key="4">
    <source>
        <dbReference type="RuleBase" id="RU003651"/>
    </source>
</evidence>
<dbReference type="GO" id="GO:0005524">
    <property type="term" value="F:ATP binding"/>
    <property type="evidence" value="ECO:0007669"/>
    <property type="project" value="UniProtKB-KW"/>
</dbReference>
<reference evidence="7" key="1">
    <citation type="submission" date="2017-08" db="EMBL/GenBank/DDBJ databases">
        <authorList>
            <person name="Brisse S."/>
        </authorList>
    </citation>
    <scope>NUCLEOTIDE SEQUENCE [LARGE SCALE GENOMIC DNA]</scope>
    <source>
        <strain evidence="7">06D021</strain>
    </source>
</reference>
<feature type="domain" description="AAA+ ATPase" evidence="5">
    <location>
        <begin position="71"/>
        <end position="218"/>
    </location>
</feature>
<evidence type="ECO:0000256" key="2">
    <source>
        <dbReference type="ARBA" id="ARBA00022741"/>
    </source>
</evidence>
<protein>
    <recommendedName>
        <fullName evidence="5">AAA+ ATPase domain-containing protein</fullName>
    </recommendedName>
</protein>
<organism evidence="6 7">
    <name type="scientific">Klebsiella grimontii</name>
    <dbReference type="NCBI Taxonomy" id="2058152"/>
    <lineage>
        <taxon>Bacteria</taxon>
        <taxon>Pseudomonadati</taxon>
        <taxon>Pseudomonadota</taxon>
        <taxon>Gammaproteobacteria</taxon>
        <taxon>Enterobacterales</taxon>
        <taxon>Enterobacteriaceae</taxon>
        <taxon>Klebsiella/Raoultella group</taxon>
        <taxon>Klebsiella</taxon>
    </lineage>
</organism>
<dbReference type="SUPFAM" id="SSF52540">
    <property type="entry name" value="P-loop containing nucleoside triphosphate hydrolases"/>
    <property type="match status" value="1"/>
</dbReference>
<dbReference type="Proteomes" id="UP000220639">
    <property type="component" value="Unassembled WGS sequence"/>
</dbReference>
<proteinExistence type="inferred from homology"/>
<keyword evidence="3 4" id="KW-0067">ATP-binding</keyword>
<dbReference type="GO" id="GO:0016887">
    <property type="term" value="F:ATP hydrolysis activity"/>
    <property type="evidence" value="ECO:0007669"/>
    <property type="project" value="InterPro"/>
</dbReference>
<dbReference type="InterPro" id="IPR050221">
    <property type="entry name" value="26S_Proteasome_ATPase"/>
</dbReference>
<dbReference type="EMBL" id="FZTC01000026">
    <property type="protein sequence ID" value="SNU37179.1"/>
    <property type="molecule type" value="Genomic_DNA"/>
</dbReference>
<dbReference type="InterPro" id="IPR003593">
    <property type="entry name" value="AAA+_ATPase"/>
</dbReference>
<accession>A0A285B879</accession>
<dbReference type="InterPro" id="IPR003960">
    <property type="entry name" value="ATPase_AAA_CS"/>
</dbReference>
<dbReference type="Gene3D" id="3.40.50.300">
    <property type="entry name" value="P-loop containing nucleotide triphosphate hydrolases"/>
    <property type="match status" value="1"/>
</dbReference>
<dbReference type="PROSITE" id="PS00674">
    <property type="entry name" value="AAA"/>
    <property type="match status" value="1"/>
</dbReference>
<dbReference type="CDD" id="cd19481">
    <property type="entry name" value="RecA-like_protease"/>
    <property type="match status" value="1"/>
</dbReference>
<dbReference type="SMART" id="SM00382">
    <property type="entry name" value="AAA"/>
    <property type="match status" value="1"/>
</dbReference>
<dbReference type="PANTHER" id="PTHR23073">
    <property type="entry name" value="26S PROTEASOME REGULATORY SUBUNIT"/>
    <property type="match status" value="1"/>
</dbReference>
<dbReference type="Pfam" id="PF00004">
    <property type="entry name" value="AAA"/>
    <property type="match status" value="1"/>
</dbReference>
<gene>
    <name evidence="6" type="ORF">KOSB73_320017</name>
</gene>
<evidence type="ECO:0000259" key="5">
    <source>
        <dbReference type="SMART" id="SM00382"/>
    </source>
</evidence>
<dbReference type="SMR" id="A0A285B879"/>
<name>A0A285B879_9ENTR</name>
<dbReference type="RefSeq" id="WP_098141120.1">
    <property type="nucleotide sequence ID" value="NZ_CABGWT010000017.1"/>
</dbReference>